<dbReference type="Proteomes" id="UP000275408">
    <property type="component" value="Unassembled WGS sequence"/>
</dbReference>
<name>A0A3M6V2B8_POCDA</name>
<protein>
    <submittedName>
        <fullName evidence="1">Uncharacterized protein</fullName>
    </submittedName>
</protein>
<accession>A0A3M6V2B8</accession>
<dbReference type="EMBL" id="RCHS01000253">
    <property type="protein sequence ID" value="RMX59924.1"/>
    <property type="molecule type" value="Genomic_DNA"/>
</dbReference>
<proteinExistence type="predicted"/>
<feature type="non-terminal residue" evidence="1">
    <location>
        <position position="1"/>
    </location>
</feature>
<gene>
    <name evidence="1" type="ORF">pdam_00001049</name>
</gene>
<dbReference type="AlphaFoldDB" id="A0A3M6V2B8"/>
<organism evidence="1 2">
    <name type="scientific">Pocillopora damicornis</name>
    <name type="common">Cauliflower coral</name>
    <name type="synonym">Millepora damicornis</name>
    <dbReference type="NCBI Taxonomy" id="46731"/>
    <lineage>
        <taxon>Eukaryota</taxon>
        <taxon>Metazoa</taxon>
        <taxon>Cnidaria</taxon>
        <taxon>Anthozoa</taxon>
        <taxon>Hexacorallia</taxon>
        <taxon>Scleractinia</taxon>
        <taxon>Astrocoeniina</taxon>
        <taxon>Pocilloporidae</taxon>
        <taxon>Pocillopora</taxon>
    </lineage>
</organism>
<sequence length="114" mass="12833">FIDKVNKHHPLIKTAEISEATFSETTIYSGETGAKKGSAKMKESRVLGINSSKQIFVQNKTGGERERETTRKHFINTLSKVKFEGRKLFQVQQAATMIDRYVSYCVSVVSLSET</sequence>
<comment type="caution">
    <text evidence="1">The sequence shown here is derived from an EMBL/GenBank/DDBJ whole genome shotgun (WGS) entry which is preliminary data.</text>
</comment>
<reference evidence="1 2" key="1">
    <citation type="journal article" date="2018" name="Sci. Rep.">
        <title>Comparative analysis of the Pocillopora damicornis genome highlights role of immune system in coral evolution.</title>
        <authorList>
            <person name="Cunning R."/>
            <person name="Bay R.A."/>
            <person name="Gillette P."/>
            <person name="Baker A.C."/>
            <person name="Traylor-Knowles N."/>
        </authorList>
    </citation>
    <scope>NUCLEOTIDE SEQUENCE [LARGE SCALE GENOMIC DNA]</scope>
    <source>
        <strain evidence="1">RSMAS</strain>
        <tissue evidence="1">Whole animal</tissue>
    </source>
</reference>
<evidence type="ECO:0000313" key="1">
    <source>
        <dbReference type="EMBL" id="RMX59924.1"/>
    </source>
</evidence>
<keyword evidence="2" id="KW-1185">Reference proteome</keyword>
<evidence type="ECO:0000313" key="2">
    <source>
        <dbReference type="Proteomes" id="UP000275408"/>
    </source>
</evidence>